<reference evidence="1" key="1">
    <citation type="submission" date="2018-11" db="EMBL/GenBank/DDBJ databases">
        <authorList>
            <consortium name="Pathogen Informatics"/>
        </authorList>
    </citation>
    <scope>NUCLEOTIDE SEQUENCE</scope>
</reference>
<dbReference type="Proteomes" id="UP000784294">
    <property type="component" value="Unassembled WGS sequence"/>
</dbReference>
<evidence type="ECO:0000313" key="2">
    <source>
        <dbReference type="Proteomes" id="UP000784294"/>
    </source>
</evidence>
<dbReference type="AlphaFoldDB" id="A0A3S5CE70"/>
<gene>
    <name evidence="1" type="ORF">PXEA_LOCUS7329</name>
</gene>
<evidence type="ECO:0000313" key="1">
    <source>
        <dbReference type="EMBL" id="VEL13889.1"/>
    </source>
</evidence>
<proteinExistence type="predicted"/>
<dbReference type="EMBL" id="CAAALY010019284">
    <property type="protein sequence ID" value="VEL13889.1"/>
    <property type="molecule type" value="Genomic_DNA"/>
</dbReference>
<accession>A0A3S5CE70</accession>
<comment type="caution">
    <text evidence="1">The sequence shown here is derived from an EMBL/GenBank/DDBJ whole genome shotgun (WGS) entry which is preliminary data.</text>
</comment>
<keyword evidence="2" id="KW-1185">Reference proteome</keyword>
<organism evidence="1 2">
    <name type="scientific">Protopolystoma xenopodis</name>
    <dbReference type="NCBI Taxonomy" id="117903"/>
    <lineage>
        <taxon>Eukaryota</taxon>
        <taxon>Metazoa</taxon>
        <taxon>Spiralia</taxon>
        <taxon>Lophotrochozoa</taxon>
        <taxon>Platyhelminthes</taxon>
        <taxon>Monogenea</taxon>
        <taxon>Polyopisthocotylea</taxon>
        <taxon>Polystomatidea</taxon>
        <taxon>Polystomatidae</taxon>
        <taxon>Protopolystoma</taxon>
    </lineage>
</organism>
<sequence>MYLSFGTRKLTPFVPTTFAVSCQSCKNDDANNTGTVSNRYSSRLSSLVNWRLGTSFRLLTLTRPTSYYTSWSNQHEVSQLNYTQSKVDADLDSSLFKDTVHQKQSLSSTSVIVGAKTLPSPLLSSDSQMVTNSSLVVTSQLIGETSLPVNPSDIACFGGKKKLHTIHSTSQQVTSDAYHIDSTNIQNCNVSENSIRHFTSSTAAPNFVSVSHSVNINSVASSAMQASPSLSSTAYLPGSEVSTCTSVPTLLSSILTQPATVRRQLWSRNKEVGGAMRKW</sequence>
<name>A0A3S5CE70_9PLAT</name>
<protein>
    <submittedName>
        <fullName evidence="1">Uncharacterized protein</fullName>
    </submittedName>
</protein>